<evidence type="ECO:0000313" key="12">
    <source>
        <dbReference type="Proteomes" id="UP001144471"/>
    </source>
</evidence>
<organism evidence="11 12">
    <name type="scientific">Propionigenium maris DSM 9537</name>
    <dbReference type="NCBI Taxonomy" id="1123000"/>
    <lineage>
        <taxon>Bacteria</taxon>
        <taxon>Fusobacteriati</taxon>
        <taxon>Fusobacteriota</taxon>
        <taxon>Fusobacteriia</taxon>
        <taxon>Fusobacteriales</taxon>
        <taxon>Fusobacteriaceae</taxon>
        <taxon>Propionigenium</taxon>
    </lineage>
</organism>
<dbReference type="Pfam" id="PF00155">
    <property type="entry name" value="Aminotran_1_2"/>
    <property type="match status" value="1"/>
</dbReference>
<comment type="pathway">
    <text evidence="3">Cofactor biosynthesis; adenosylcobalamin biosynthesis.</text>
</comment>
<keyword evidence="5" id="KW-0169">Cobalamin biosynthesis</keyword>
<dbReference type="PANTHER" id="PTHR42885">
    <property type="entry name" value="HISTIDINOL-PHOSPHATE AMINOTRANSFERASE-RELATED"/>
    <property type="match status" value="1"/>
</dbReference>
<dbReference type="EC" id="4.1.1.81" evidence="4"/>
<keyword evidence="12" id="KW-1185">Reference proteome</keyword>
<evidence type="ECO:0000256" key="4">
    <source>
        <dbReference type="ARBA" id="ARBA00012285"/>
    </source>
</evidence>
<dbReference type="AlphaFoldDB" id="A0A9W6LLP6"/>
<evidence type="ECO:0000256" key="2">
    <source>
        <dbReference type="ARBA" id="ARBA00003444"/>
    </source>
</evidence>
<dbReference type="InterPro" id="IPR015422">
    <property type="entry name" value="PyrdxlP-dep_Trfase_small"/>
</dbReference>
<keyword evidence="6" id="KW-0663">Pyridoxal phosphate</keyword>
<dbReference type="PANTHER" id="PTHR42885:SF1">
    <property type="entry name" value="THREONINE-PHOSPHATE DECARBOXYLASE"/>
    <property type="match status" value="1"/>
</dbReference>
<dbReference type="InterPro" id="IPR005860">
    <property type="entry name" value="CobD"/>
</dbReference>
<dbReference type="Proteomes" id="UP001144471">
    <property type="component" value="Unassembled WGS sequence"/>
</dbReference>
<gene>
    <name evidence="11" type="ORF">PM10SUCC1_04020</name>
</gene>
<dbReference type="InterPro" id="IPR004839">
    <property type="entry name" value="Aminotransferase_I/II_large"/>
</dbReference>
<protein>
    <recommendedName>
        <fullName evidence="4">threonine-phosphate decarboxylase</fullName>
        <ecNumber evidence="4">4.1.1.81</ecNumber>
    </recommendedName>
    <alternativeName>
        <fullName evidence="8">L-threonine-O-3-phosphate decarboxylase</fullName>
    </alternativeName>
</protein>
<dbReference type="GO" id="GO:0030170">
    <property type="term" value="F:pyridoxal phosphate binding"/>
    <property type="evidence" value="ECO:0007669"/>
    <property type="project" value="InterPro"/>
</dbReference>
<feature type="domain" description="Aminotransferase class I/classII large" evidence="10">
    <location>
        <begin position="19"/>
        <end position="350"/>
    </location>
</feature>
<dbReference type="SUPFAM" id="SSF53383">
    <property type="entry name" value="PLP-dependent transferases"/>
    <property type="match status" value="1"/>
</dbReference>
<evidence type="ECO:0000256" key="6">
    <source>
        <dbReference type="ARBA" id="ARBA00022898"/>
    </source>
</evidence>
<evidence type="ECO:0000256" key="1">
    <source>
        <dbReference type="ARBA" id="ARBA00001933"/>
    </source>
</evidence>
<reference evidence="11" key="1">
    <citation type="submission" date="2022-12" db="EMBL/GenBank/DDBJ databases">
        <title>Reference genome sequencing for broad-spectrum identification of bacterial and archaeal isolates by mass spectrometry.</title>
        <authorList>
            <person name="Sekiguchi Y."/>
            <person name="Tourlousse D.M."/>
        </authorList>
    </citation>
    <scope>NUCLEOTIDE SEQUENCE</scope>
    <source>
        <strain evidence="11">10succ1</strain>
    </source>
</reference>
<dbReference type="GO" id="GO:0048472">
    <property type="term" value="F:threonine-phosphate decarboxylase activity"/>
    <property type="evidence" value="ECO:0007669"/>
    <property type="project" value="UniProtKB-EC"/>
</dbReference>
<comment type="cofactor">
    <cofactor evidence="1">
        <name>pyridoxal 5'-phosphate</name>
        <dbReference type="ChEBI" id="CHEBI:597326"/>
    </cofactor>
</comment>
<evidence type="ECO:0000313" key="11">
    <source>
        <dbReference type="EMBL" id="GLI54887.1"/>
    </source>
</evidence>
<evidence type="ECO:0000256" key="3">
    <source>
        <dbReference type="ARBA" id="ARBA00004953"/>
    </source>
</evidence>
<dbReference type="GO" id="GO:0009236">
    <property type="term" value="P:cobalamin biosynthetic process"/>
    <property type="evidence" value="ECO:0007669"/>
    <property type="project" value="UniProtKB-KW"/>
</dbReference>
<sequence>MDLHGGNIYRIARERGVKDLLDYSANINPLGISEKLKERVANSWELFERYPDPHYIELRETLGKHSGVKKENIVVGNGATEVIFLYCKTVNPKKALIVMPTFAEYERALNTVGCQVDHFKLLESEDFKIDVDRLREELKKDYDLLIMCNPNNPTGKFIKLERMREVVAAARESNTKLMVDEAFIEFVEGDYTESVATLEEEHVFVVRALTKFFAIPGVRLGFGICNDMELLERIEAHREPWTVNTLAEISAKVLLEDEEYIERSKRWIESEKEYMYSGLSEGHKIKPYKTETNFILVKLLGGITAGELRDRMIDEGVVIRDASNFPFLGDKFIRLAVKGRETNSQVIERIVRVTNEAR</sequence>
<evidence type="ECO:0000259" key="10">
    <source>
        <dbReference type="Pfam" id="PF00155"/>
    </source>
</evidence>
<accession>A0A9W6LLP6</accession>
<dbReference type="Gene3D" id="3.90.1150.10">
    <property type="entry name" value="Aspartate Aminotransferase, domain 1"/>
    <property type="match status" value="1"/>
</dbReference>
<dbReference type="InterPro" id="IPR015424">
    <property type="entry name" value="PyrdxlP-dep_Trfase"/>
</dbReference>
<dbReference type="NCBIfam" id="TIGR01140">
    <property type="entry name" value="L_thr_O3P_dcar"/>
    <property type="match status" value="1"/>
</dbReference>
<comment type="catalytic activity">
    <reaction evidence="9">
        <text>O-phospho-L-threonine + H(+) = (R)-1-aminopropan-2-yl phosphate + CO2</text>
        <dbReference type="Rhea" id="RHEA:11492"/>
        <dbReference type="ChEBI" id="CHEBI:15378"/>
        <dbReference type="ChEBI" id="CHEBI:16526"/>
        <dbReference type="ChEBI" id="CHEBI:58563"/>
        <dbReference type="ChEBI" id="CHEBI:58675"/>
        <dbReference type="EC" id="4.1.1.81"/>
    </reaction>
</comment>
<dbReference type="InterPro" id="IPR015421">
    <property type="entry name" value="PyrdxlP-dep_Trfase_major"/>
</dbReference>
<dbReference type="CDD" id="cd00609">
    <property type="entry name" value="AAT_like"/>
    <property type="match status" value="1"/>
</dbReference>
<dbReference type="Gene3D" id="3.40.640.10">
    <property type="entry name" value="Type I PLP-dependent aspartate aminotransferase-like (Major domain)"/>
    <property type="match status" value="1"/>
</dbReference>
<dbReference type="RefSeq" id="WP_281833021.1">
    <property type="nucleotide sequence ID" value="NZ_BSDY01000002.1"/>
</dbReference>
<keyword evidence="7" id="KW-0456">Lyase</keyword>
<evidence type="ECO:0000256" key="8">
    <source>
        <dbReference type="ARBA" id="ARBA00029996"/>
    </source>
</evidence>
<evidence type="ECO:0000256" key="7">
    <source>
        <dbReference type="ARBA" id="ARBA00023239"/>
    </source>
</evidence>
<dbReference type="EMBL" id="BSDY01000002">
    <property type="protein sequence ID" value="GLI54887.1"/>
    <property type="molecule type" value="Genomic_DNA"/>
</dbReference>
<comment type="caution">
    <text evidence="11">The sequence shown here is derived from an EMBL/GenBank/DDBJ whole genome shotgun (WGS) entry which is preliminary data.</text>
</comment>
<proteinExistence type="predicted"/>
<evidence type="ECO:0000256" key="5">
    <source>
        <dbReference type="ARBA" id="ARBA00022573"/>
    </source>
</evidence>
<evidence type="ECO:0000256" key="9">
    <source>
        <dbReference type="ARBA" id="ARBA00048531"/>
    </source>
</evidence>
<name>A0A9W6LLP6_9FUSO</name>
<comment type="function">
    <text evidence="2">Decarboxylates L-threonine-O-3-phosphate to yield (R)-1-amino-2-propanol O-2-phosphate, the precursor for the linkage between the nucleotide loop and the corrin ring in cobalamin.</text>
</comment>